<reference evidence="7" key="2">
    <citation type="submission" date="2025-08" db="UniProtKB">
        <authorList>
            <consortium name="RefSeq"/>
        </authorList>
    </citation>
    <scope>IDENTIFICATION</scope>
    <source>
        <tissue evidence="7">Leaf</tissue>
    </source>
</reference>
<dbReference type="PRINTS" id="PR00990">
    <property type="entry name" value="RIBOKINASE"/>
</dbReference>
<dbReference type="GeneID" id="104725063"/>
<dbReference type="SUPFAM" id="SSF53613">
    <property type="entry name" value="Ribokinase-like"/>
    <property type="match status" value="1"/>
</dbReference>
<keyword evidence="2 4" id="KW-0808">Transferase</keyword>
<dbReference type="InterPro" id="IPR052562">
    <property type="entry name" value="Ketohexokinase-related"/>
</dbReference>
<evidence type="ECO:0000256" key="2">
    <source>
        <dbReference type="ARBA" id="ARBA00022679"/>
    </source>
</evidence>
<evidence type="ECO:0000256" key="3">
    <source>
        <dbReference type="ARBA" id="ARBA00022777"/>
    </source>
</evidence>
<dbReference type="CDD" id="cd01945">
    <property type="entry name" value="ribokinase_group_B"/>
    <property type="match status" value="1"/>
</dbReference>
<organism evidence="6 7">
    <name type="scientific">Camelina sativa</name>
    <name type="common">False flax</name>
    <name type="synonym">Myagrum sativum</name>
    <dbReference type="NCBI Taxonomy" id="90675"/>
    <lineage>
        <taxon>Eukaryota</taxon>
        <taxon>Viridiplantae</taxon>
        <taxon>Streptophyta</taxon>
        <taxon>Embryophyta</taxon>
        <taxon>Tracheophyta</taxon>
        <taxon>Spermatophyta</taxon>
        <taxon>Magnoliopsida</taxon>
        <taxon>eudicotyledons</taxon>
        <taxon>Gunneridae</taxon>
        <taxon>Pentapetalae</taxon>
        <taxon>rosids</taxon>
        <taxon>malvids</taxon>
        <taxon>Brassicales</taxon>
        <taxon>Brassicaceae</taxon>
        <taxon>Camelineae</taxon>
        <taxon>Camelina</taxon>
    </lineage>
</organism>
<evidence type="ECO:0000313" key="6">
    <source>
        <dbReference type="Proteomes" id="UP000694864"/>
    </source>
</evidence>
<sequence>MSSFSDETIPSHQPIVLGCGQLCLDYLVTVSSFPNPDQKIRCTSSKVQGGGNTGNSLTCVARLGFPCRILAKVADDSQGRYMVEELESSGVDTSFCLNAKDGASHFNYVIVDNQTNTRTCIYTPGYPPLLPDDLTESLLLSVLDGVRVLYVNGRSREAELLLAQKAHSKNISILINAEKRRAGLDELLSLADYAICSTNFPQDWTESPSSPSALLSMLIRLPKLKFVIMTLGEHGCVMLERCSDEVSGSEEETDIDELHESLKQNTDYTSLLPVCNSSLVTRLGGNVTGRLVIVTAEKIPSSELIDTTGAGDAFTGALLYGLCTEMATEKMLTFSSRVVSLVLLLFYSDVIFKKASVTRVLIGIVIEGFAFEICCRLLAAAEV</sequence>
<protein>
    <submittedName>
        <fullName evidence="7">Ketohexokinase isoform X1</fullName>
    </submittedName>
</protein>
<dbReference type="Proteomes" id="UP000694864">
    <property type="component" value="Chromosome 11"/>
</dbReference>
<dbReference type="PROSITE" id="PS00584">
    <property type="entry name" value="PFKB_KINASES_2"/>
    <property type="match status" value="1"/>
</dbReference>
<dbReference type="Pfam" id="PF00294">
    <property type="entry name" value="PfkB"/>
    <property type="match status" value="2"/>
</dbReference>
<dbReference type="PANTHER" id="PTHR42774:SF9">
    <property type="entry name" value="PFKB-LIKE CARBOHYDRATE KINASE FAMILY PROTEIN"/>
    <property type="match status" value="1"/>
</dbReference>
<keyword evidence="6" id="KW-1185">Reference proteome</keyword>
<proteinExistence type="inferred from homology"/>
<dbReference type="PANTHER" id="PTHR42774">
    <property type="entry name" value="PHOSPHOTRANSFERASE SYSTEM TRANSPORT PROTEIN"/>
    <property type="match status" value="1"/>
</dbReference>
<comment type="similarity">
    <text evidence="1 4">Belongs to the carbohydrate kinase PfkB family.</text>
</comment>
<dbReference type="InterPro" id="IPR029056">
    <property type="entry name" value="Ribokinase-like"/>
</dbReference>
<dbReference type="InterPro" id="IPR002139">
    <property type="entry name" value="Ribo/fructo_kinase"/>
</dbReference>
<dbReference type="InterPro" id="IPR011611">
    <property type="entry name" value="PfkB_dom"/>
</dbReference>
<name>A0ABM1QLU5_CAMSA</name>
<reference evidence="6" key="1">
    <citation type="journal article" date="2014" name="Nat. Commun.">
        <title>The emerging biofuel crop Camelina sativa retains a highly undifferentiated hexaploid genome structure.</title>
        <authorList>
            <person name="Kagale S."/>
            <person name="Koh C."/>
            <person name="Nixon J."/>
            <person name="Bollina V."/>
            <person name="Clarke W.E."/>
            <person name="Tuteja R."/>
            <person name="Spillane C."/>
            <person name="Robinson S.J."/>
            <person name="Links M.G."/>
            <person name="Clarke C."/>
            <person name="Higgins E.E."/>
            <person name="Huebert T."/>
            <person name="Sharpe A.G."/>
            <person name="Parkin I.A."/>
        </authorList>
    </citation>
    <scope>NUCLEOTIDE SEQUENCE [LARGE SCALE GENOMIC DNA]</scope>
    <source>
        <strain evidence="6">cv. DH55</strain>
    </source>
</reference>
<feature type="domain" description="Carbohydrate kinase PfkB" evidence="5">
    <location>
        <begin position="22"/>
        <end position="241"/>
    </location>
</feature>
<dbReference type="Gene3D" id="3.40.1190.20">
    <property type="match status" value="1"/>
</dbReference>
<keyword evidence="3 4" id="KW-0418">Kinase</keyword>
<evidence type="ECO:0000259" key="5">
    <source>
        <dbReference type="Pfam" id="PF00294"/>
    </source>
</evidence>
<gene>
    <name evidence="7" type="primary">LOC104725063</name>
</gene>
<feature type="domain" description="Carbohydrate kinase PfkB" evidence="5">
    <location>
        <begin position="296"/>
        <end position="343"/>
    </location>
</feature>
<dbReference type="InterPro" id="IPR002173">
    <property type="entry name" value="Carboh/pur_kinase_PfkB_CS"/>
</dbReference>
<evidence type="ECO:0000313" key="7">
    <source>
        <dbReference type="RefSeq" id="XP_019087733.1"/>
    </source>
</evidence>
<accession>A0ABM1QLU5</accession>
<evidence type="ECO:0000256" key="4">
    <source>
        <dbReference type="RuleBase" id="RU003704"/>
    </source>
</evidence>
<evidence type="ECO:0000256" key="1">
    <source>
        <dbReference type="ARBA" id="ARBA00010688"/>
    </source>
</evidence>
<dbReference type="RefSeq" id="XP_019087733.1">
    <property type="nucleotide sequence ID" value="XM_019232188.1"/>
</dbReference>